<dbReference type="SMART" id="SM00344">
    <property type="entry name" value="HTH_ASNC"/>
    <property type="match status" value="1"/>
</dbReference>
<dbReference type="PROSITE" id="PS50956">
    <property type="entry name" value="HTH_ASNC_2"/>
    <property type="match status" value="1"/>
</dbReference>
<dbReference type="InterPro" id="IPR000485">
    <property type="entry name" value="AsnC-type_HTH_dom"/>
</dbReference>
<keyword evidence="3" id="KW-0804">Transcription</keyword>
<dbReference type="SUPFAM" id="SSF54909">
    <property type="entry name" value="Dimeric alpha+beta barrel"/>
    <property type="match status" value="1"/>
</dbReference>
<dbReference type="PROSITE" id="PS00519">
    <property type="entry name" value="HTH_ASNC_1"/>
    <property type="match status" value="1"/>
</dbReference>
<dbReference type="PANTHER" id="PTHR30154:SF53">
    <property type="entry name" value="HTH-TYPE TRANSCRIPTIONAL REGULATOR LRPC"/>
    <property type="match status" value="1"/>
</dbReference>
<dbReference type="Pfam" id="PF01037">
    <property type="entry name" value="AsnC_trans_reg"/>
    <property type="match status" value="1"/>
</dbReference>
<organism evidence="5 6">
    <name type="scientific">Cryobacterium glucosi</name>
    <dbReference type="NCBI Taxonomy" id="1259175"/>
    <lineage>
        <taxon>Bacteria</taxon>
        <taxon>Bacillati</taxon>
        <taxon>Actinomycetota</taxon>
        <taxon>Actinomycetes</taxon>
        <taxon>Micrococcales</taxon>
        <taxon>Microbacteriaceae</taxon>
        <taxon>Cryobacterium</taxon>
    </lineage>
</organism>
<keyword evidence="1" id="KW-0805">Transcription regulation</keyword>
<dbReference type="InterPro" id="IPR019885">
    <property type="entry name" value="Tscrpt_reg_HTH_AsnC-type_CS"/>
</dbReference>
<evidence type="ECO:0000313" key="5">
    <source>
        <dbReference type="EMBL" id="TFC17868.1"/>
    </source>
</evidence>
<dbReference type="PANTHER" id="PTHR30154">
    <property type="entry name" value="LEUCINE-RESPONSIVE REGULATORY PROTEIN"/>
    <property type="match status" value="1"/>
</dbReference>
<dbReference type="SUPFAM" id="SSF46785">
    <property type="entry name" value="Winged helix' DNA-binding domain"/>
    <property type="match status" value="1"/>
</dbReference>
<dbReference type="Pfam" id="PF13404">
    <property type="entry name" value="HTH_AsnC-type"/>
    <property type="match status" value="1"/>
</dbReference>
<dbReference type="Gene3D" id="3.30.70.920">
    <property type="match status" value="1"/>
</dbReference>
<dbReference type="InterPro" id="IPR019888">
    <property type="entry name" value="Tscrpt_reg_AsnC-like"/>
</dbReference>
<name>A0ABY2IL06_9MICO</name>
<evidence type="ECO:0000256" key="3">
    <source>
        <dbReference type="ARBA" id="ARBA00023163"/>
    </source>
</evidence>
<protein>
    <submittedName>
        <fullName evidence="5">Lrp/AsnC family transcriptional regulator</fullName>
    </submittedName>
</protein>
<evidence type="ECO:0000259" key="4">
    <source>
        <dbReference type="PROSITE" id="PS50956"/>
    </source>
</evidence>
<evidence type="ECO:0000256" key="1">
    <source>
        <dbReference type="ARBA" id="ARBA00023015"/>
    </source>
</evidence>
<dbReference type="InterPro" id="IPR019887">
    <property type="entry name" value="Tscrpt_reg_AsnC/Lrp_C"/>
</dbReference>
<reference evidence="5 6" key="1">
    <citation type="submission" date="2019-03" db="EMBL/GenBank/DDBJ databases">
        <title>Genomics of glacier-inhabiting Cryobacterium strains.</title>
        <authorList>
            <person name="Liu Q."/>
            <person name="Xin Y.-H."/>
        </authorList>
    </citation>
    <scope>NUCLEOTIDE SEQUENCE [LARGE SCALE GENOMIC DNA]</scope>
    <source>
        <strain evidence="5 6">MDB1-5</strain>
    </source>
</reference>
<dbReference type="InterPro" id="IPR036388">
    <property type="entry name" value="WH-like_DNA-bd_sf"/>
</dbReference>
<keyword evidence="2" id="KW-0238">DNA-binding</keyword>
<dbReference type="EMBL" id="SOFS01000038">
    <property type="protein sequence ID" value="TFC17868.1"/>
    <property type="molecule type" value="Genomic_DNA"/>
</dbReference>
<feature type="domain" description="HTH asnC-type" evidence="4">
    <location>
        <begin position="3"/>
        <end position="65"/>
    </location>
</feature>
<comment type="caution">
    <text evidence="5">The sequence shown here is derived from an EMBL/GenBank/DDBJ whole genome shotgun (WGS) entry which is preliminary data.</text>
</comment>
<evidence type="ECO:0000256" key="2">
    <source>
        <dbReference type="ARBA" id="ARBA00023125"/>
    </source>
</evidence>
<gene>
    <name evidence="5" type="ORF">E3O46_15365</name>
</gene>
<dbReference type="Gene3D" id="1.10.10.10">
    <property type="entry name" value="Winged helix-like DNA-binding domain superfamily/Winged helix DNA-binding domain"/>
    <property type="match status" value="1"/>
</dbReference>
<evidence type="ECO:0000313" key="6">
    <source>
        <dbReference type="Proteomes" id="UP000297604"/>
    </source>
</evidence>
<dbReference type="InterPro" id="IPR011008">
    <property type="entry name" value="Dimeric_a/b-barrel"/>
</dbReference>
<dbReference type="RefSeq" id="WP_134558260.1">
    <property type="nucleotide sequence ID" value="NZ_SOFS01000038.1"/>
</dbReference>
<dbReference type="Proteomes" id="UP000297604">
    <property type="component" value="Unassembled WGS sequence"/>
</dbReference>
<dbReference type="InterPro" id="IPR036390">
    <property type="entry name" value="WH_DNA-bd_sf"/>
</dbReference>
<keyword evidence="6" id="KW-1185">Reference proteome</keyword>
<proteinExistence type="predicted"/>
<sequence>MPLDDLDHRLISLLRVNGREPVAALARELGVTRSTVDNRLARLVQSGTVVGFSIRVREDQDPGVVQAISFIEVEGRATSDVIRALRGYPEVSSLHTTNGAWDLVAELRTADLGEFDRLLGRIRSIPGVLNSETSLLLSSVSERAVGA</sequence>
<accession>A0ABY2IL06</accession>
<dbReference type="PRINTS" id="PR00033">
    <property type="entry name" value="HTHASNC"/>
</dbReference>